<dbReference type="InterPro" id="IPR011925">
    <property type="entry name" value="LolCE_TM"/>
</dbReference>
<dbReference type="GO" id="GO:0098797">
    <property type="term" value="C:plasma membrane protein complex"/>
    <property type="evidence" value="ECO:0007669"/>
    <property type="project" value="TreeGrafter"/>
</dbReference>
<evidence type="ECO:0000259" key="10">
    <source>
        <dbReference type="Pfam" id="PF12704"/>
    </source>
</evidence>
<evidence type="ECO:0000256" key="5">
    <source>
        <dbReference type="ARBA" id="ARBA00022692"/>
    </source>
</evidence>
<evidence type="ECO:0000256" key="8">
    <source>
        <dbReference type="SAM" id="Phobius"/>
    </source>
</evidence>
<protein>
    <submittedName>
        <fullName evidence="11">Lipoprotein-releasing ABC transporter permease subunit</fullName>
    </submittedName>
</protein>
<feature type="transmembrane region" description="Helical" evidence="8">
    <location>
        <begin position="270"/>
        <end position="295"/>
    </location>
</feature>
<feature type="transmembrane region" description="Helical" evidence="8">
    <location>
        <begin position="21"/>
        <end position="48"/>
    </location>
</feature>
<name>A0A9J6RIY4_9GAMM</name>
<feature type="transmembrane region" description="Helical" evidence="8">
    <location>
        <begin position="347"/>
        <end position="367"/>
    </location>
</feature>
<evidence type="ECO:0000256" key="6">
    <source>
        <dbReference type="ARBA" id="ARBA00022989"/>
    </source>
</evidence>
<dbReference type="RefSeq" id="WP_258330481.1">
    <property type="nucleotide sequence ID" value="NZ_JAPTGG010000002.1"/>
</dbReference>
<accession>A0A9J6RIY4</accession>
<dbReference type="GO" id="GO:0042953">
    <property type="term" value="P:lipoprotein transport"/>
    <property type="evidence" value="ECO:0007669"/>
    <property type="project" value="InterPro"/>
</dbReference>
<evidence type="ECO:0000313" key="11">
    <source>
        <dbReference type="EMBL" id="MCZ0864329.1"/>
    </source>
</evidence>
<dbReference type="NCBIfam" id="TIGR02212">
    <property type="entry name" value="lolCE"/>
    <property type="match status" value="1"/>
</dbReference>
<keyword evidence="3" id="KW-0813">Transport</keyword>
<comment type="subcellular location">
    <subcellularLocation>
        <location evidence="1">Cell membrane</location>
        <topology evidence="1">Multi-pass membrane protein</topology>
    </subcellularLocation>
</comment>
<dbReference type="AlphaFoldDB" id="A0A9J6RIY4"/>
<evidence type="ECO:0000256" key="2">
    <source>
        <dbReference type="ARBA" id="ARBA00005236"/>
    </source>
</evidence>
<evidence type="ECO:0000256" key="4">
    <source>
        <dbReference type="ARBA" id="ARBA00022475"/>
    </source>
</evidence>
<keyword evidence="4" id="KW-1003">Cell membrane</keyword>
<keyword evidence="12" id="KW-1185">Reference proteome</keyword>
<evidence type="ECO:0000256" key="1">
    <source>
        <dbReference type="ARBA" id="ARBA00004651"/>
    </source>
</evidence>
<dbReference type="Pfam" id="PF12704">
    <property type="entry name" value="MacB_PCD"/>
    <property type="match status" value="1"/>
</dbReference>
<sequence>MYKPLALFIGLRYTQAKRRNQFISFVSLISLLGMVLGVLALIVVLSVMNGFEAELRGRILSVLPHGHITAQPALKEWPRWQQQLAQQPGVKAAAPYVAGNIMLSRYGLLRNARLNAIDPSLEQGVWSMADHMIAGDMTQLAPGRYGIVLGDILARYLGVRPGDEVTVMLPKVTITPVGVYPRVKRFTVVAIFSVGAQLDSDTAFIHLADGQKLFQLGQAVTGLRVELEDIFSAPTLLPQLAQQLFPGAIASSWQQSQGSLFQAMKMEKTMITLLLLVIVTIAAFNIISILTMMVADKRSDIAVLRTMGMSPKAIRNIFMIQGMAVGSGGILLGIVLGLPLAFYVGEVVATVESWLGLTVFNPNVYFISKIPSLVQWQDVAIIAGAGFLLSALATIYPAMRAANIHPAEALRYE</sequence>
<feature type="domain" description="MacB-like periplasmic core" evidence="10">
    <location>
        <begin position="27"/>
        <end position="234"/>
    </location>
</feature>
<evidence type="ECO:0000313" key="12">
    <source>
        <dbReference type="Proteomes" id="UP001069090"/>
    </source>
</evidence>
<organism evidence="11 12">
    <name type="scientific">Dasania phycosphaerae</name>
    <dbReference type="NCBI Taxonomy" id="2950436"/>
    <lineage>
        <taxon>Bacteria</taxon>
        <taxon>Pseudomonadati</taxon>
        <taxon>Pseudomonadota</taxon>
        <taxon>Gammaproteobacteria</taxon>
        <taxon>Cellvibrionales</taxon>
        <taxon>Spongiibacteraceae</taxon>
        <taxon>Dasania</taxon>
    </lineage>
</organism>
<evidence type="ECO:0000256" key="3">
    <source>
        <dbReference type="ARBA" id="ARBA00022448"/>
    </source>
</evidence>
<gene>
    <name evidence="11" type="ORF">O0V09_03910</name>
</gene>
<dbReference type="Pfam" id="PF02687">
    <property type="entry name" value="FtsX"/>
    <property type="match status" value="1"/>
</dbReference>
<proteinExistence type="inferred from homology"/>
<dbReference type="SUPFAM" id="SSF103473">
    <property type="entry name" value="MFS general substrate transporter"/>
    <property type="match status" value="1"/>
</dbReference>
<dbReference type="InterPro" id="IPR051447">
    <property type="entry name" value="Lipoprotein-release_system"/>
</dbReference>
<feature type="domain" description="ABC3 transporter permease C-terminal" evidence="9">
    <location>
        <begin position="273"/>
        <end position="406"/>
    </location>
</feature>
<keyword evidence="11" id="KW-0449">Lipoprotein</keyword>
<feature type="transmembrane region" description="Helical" evidence="8">
    <location>
        <begin position="379"/>
        <end position="399"/>
    </location>
</feature>
<dbReference type="PANTHER" id="PTHR30489:SF0">
    <property type="entry name" value="LIPOPROTEIN-RELEASING SYSTEM TRANSMEMBRANE PROTEIN LOLE"/>
    <property type="match status" value="1"/>
</dbReference>
<dbReference type="GO" id="GO:0044874">
    <property type="term" value="P:lipoprotein localization to outer membrane"/>
    <property type="evidence" value="ECO:0007669"/>
    <property type="project" value="TreeGrafter"/>
</dbReference>
<evidence type="ECO:0000259" key="9">
    <source>
        <dbReference type="Pfam" id="PF02687"/>
    </source>
</evidence>
<feature type="transmembrane region" description="Helical" evidence="8">
    <location>
        <begin position="316"/>
        <end position="341"/>
    </location>
</feature>
<keyword evidence="7 8" id="KW-0472">Membrane</keyword>
<comment type="similarity">
    <text evidence="2">Belongs to the ABC-4 integral membrane protein family. LolC/E subfamily.</text>
</comment>
<evidence type="ECO:0000256" key="7">
    <source>
        <dbReference type="ARBA" id="ARBA00023136"/>
    </source>
</evidence>
<comment type="caution">
    <text evidence="11">The sequence shown here is derived from an EMBL/GenBank/DDBJ whole genome shotgun (WGS) entry which is preliminary data.</text>
</comment>
<dbReference type="InterPro" id="IPR025857">
    <property type="entry name" value="MacB_PCD"/>
</dbReference>
<keyword evidence="5 8" id="KW-0812">Transmembrane</keyword>
<keyword evidence="6 8" id="KW-1133">Transmembrane helix</keyword>
<reference evidence="11 12" key="1">
    <citation type="submission" date="2022-12" db="EMBL/GenBank/DDBJ databases">
        <title>Dasania phycosphaerae sp. nov., isolated from particulate material of the south coast of Korea.</title>
        <authorList>
            <person name="Jiang Y."/>
        </authorList>
    </citation>
    <scope>NUCLEOTIDE SEQUENCE [LARGE SCALE GENOMIC DNA]</scope>
    <source>
        <strain evidence="11 12">GY-19</strain>
    </source>
</reference>
<dbReference type="EMBL" id="JAPTGG010000002">
    <property type="protein sequence ID" value="MCZ0864329.1"/>
    <property type="molecule type" value="Genomic_DNA"/>
</dbReference>
<dbReference type="Proteomes" id="UP001069090">
    <property type="component" value="Unassembled WGS sequence"/>
</dbReference>
<dbReference type="InterPro" id="IPR003838">
    <property type="entry name" value="ABC3_permease_C"/>
</dbReference>
<dbReference type="PANTHER" id="PTHR30489">
    <property type="entry name" value="LIPOPROTEIN-RELEASING SYSTEM TRANSMEMBRANE PROTEIN LOLE"/>
    <property type="match status" value="1"/>
</dbReference>
<dbReference type="InterPro" id="IPR036259">
    <property type="entry name" value="MFS_trans_sf"/>
</dbReference>